<gene>
    <name evidence="1" type="ORF">GR183_18190</name>
</gene>
<dbReference type="EMBL" id="WUMV01000008">
    <property type="protein sequence ID" value="MXN66848.1"/>
    <property type="molecule type" value="Genomic_DNA"/>
</dbReference>
<dbReference type="InterPro" id="IPR013078">
    <property type="entry name" value="His_Pase_superF_clade-1"/>
</dbReference>
<keyword evidence="2" id="KW-1185">Reference proteome</keyword>
<comment type="caution">
    <text evidence="1">The sequence shown here is derived from an EMBL/GenBank/DDBJ whole genome shotgun (WGS) entry which is preliminary data.</text>
</comment>
<dbReference type="CDD" id="cd07067">
    <property type="entry name" value="HP_PGM_like"/>
    <property type="match status" value="1"/>
</dbReference>
<evidence type="ECO:0000313" key="1">
    <source>
        <dbReference type="EMBL" id="MXN66848.1"/>
    </source>
</evidence>
<dbReference type="InterPro" id="IPR029033">
    <property type="entry name" value="His_PPase_superfam"/>
</dbReference>
<name>A0A7X3LXE9_9HYPH</name>
<protein>
    <submittedName>
        <fullName evidence="1">Histidine phosphatase family protein</fullName>
    </submittedName>
</protein>
<accession>A0A7X3LXE9</accession>
<evidence type="ECO:0000313" key="2">
    <source>
        <dbReference type="Proteomes" id="UP000433101"/>
    </source>
</evidence>
<reference evidence="1 2" key="1">
    <citation type="submission" date="2019-12" db="EMBL/GenBank/DDBJ databases">
        <authorList>
            <person name="Li M."/>
        </authorList>
    </citation>
    <scope>NUCLEOTIDE SEQUENCE [LARGE SCALE GENOMIC DNA]</scope>
    <source>
        <strain evidence="1 2">GBMRC 2046</strain>
    </source>
</reference>
<dbReference type="Proteomes" id="UP000433101">
    <property type="component" value="Unassembled WGS sequence"/>
</dbReference>
<sequence>MRDCTYLTHPEVLVAPEIPVPDWSLSPKGRERAFAFLRQPFLRSVRHIFSSAEKKALETAAIIVQHLNVEVVTDADMHENDRSSTGFLPPEEFEKMADAFFASPEESVGGWEPALLAQQRIVTRVTSAIDSLRTDGAALFVGHGAVGTLLKCHLMSLPIDRAQDQPAGGGHFFRFSSTWLTARQAHPLPWRRMEIPEA</sequence>
<dbReference type="SUPFAM" id="SSF53254">
    <property type="entry name" value="Phosphoglycerate mutase-like"/>
    <property type="match status" value="1"/>
</dbReference>
<organism evidence="1 2">
    <name type="scientific">Stappia sediminis</name>
    <dbReference type="NCBI Taxonomy" id="2692190"/>
    <lineage>
        <taxon>Bacteria</taxon>
        <taxon>Pseudomonadati</taxon>
        <taxon>Pseudomonadota</taxon>
        <taxon>Alphaproteobacteria</taxon>
        <taxon>Hyphomicrobiales</taxon>
        <taxon>Stappiaceae</taxon>
        <taxon>Stappia</taxon>
    </lineage>
</organism>
<dbReference type="RefSeq" id="WP_160777081.1">
    <property type="nucleotide sequence ID" value="NZ_WUMV01000008.1"/>
</dbReference>
<dbReference type="Gene3D" id="3.40.50.1240">
    <property type="entry name" value="Phosphoglycerate mutase-like"/>
    <property type="match status" value="1"/>
</dbReference>
<dbReference type="Pfam" id="PF00300">
    <property type="entry name" value="His_Phos_1"/>
    <property type="match status" value="1"/>
</dbReference>
<dbReference type="AlphaFoldDB" id="A0A7X3LXE9"/>
<proteinExistence type="predicted"/>